<dbReference type="EMBL" id="BNJQ01000004">
    <property type="protein sequence ID" value="GHP03016.1"/>
    <property type="molecule type" value="Genomic_DNA"/>
</dbReference>
<name>A0A830H708_9CHLO</name>
<protein>
    <submittedName>
        <fullName evidence="2">Uncharacterized protein</fullName>
    </submittedName>
</protein>
<organism evidence="2 3">
    <name type="scientific">Pycnococcus provasolii</name>
    <dbReference type="NCBI Taxonomy" id="41880"/>
    <lineage>
        <taxon>Eukaryota</taxon>
        <taxon>Viridiplantae</taxon>
        <taxon>Chlorophyta</taxon>
        <taxon>Pseudoscourfieldiophyceae</taxon>
        <taxon>Pseudoscourfieldiales</taxon>
        <taxon>Pycnococcaceae</taxon>
        <taxon>Pycnococcus</taxon>
    </lineage>
</organism>
<feature type="region of interest" description="Disordered" evidence="1">
    <location>
        <begin position="113"/>
        <end position="155"/>
    </location>
</feature>
<evidence type="ECO:0000256" key="1">
    <source>
        <dbReference type="SAM" id="MobiDB-lite"/>
    </source>
</evidence>
<proteinExistence type="predicted"/>
<evidence type="ECO:0000313" key="3">
    <source>
        <dbReference type="Proteomes" id="UP000660262"/>
    </source>
</evidence>
<dbReference type="AlphaFoldDB" id="A0A830H708"/>
<keyword evidence="3" id="KW-1185">Reference proteome</keyword>
<evidence type="ECO:0000313" key="2">
    <source>
        <dbReference type="EMBL" id="GHP03016.1"/>
    </source>
</evidence>
<reference evidence="2" key="1">
    <citation type="submission" date="2020-10" db="EMBL/GenBank/DDBJ databases">
        <title>Unveiling of a novel bifunctional photoreceptor, Dualchrome1, isolated from a cosmopolitan green alga.</title>
        <authorList>
            <person name="Suzuki S."/>
            <person name="Kawachi M."/>
        </authorList>
    </citation>
    <scope>NUCLEOTIDE SEQUENCE</scope>
    <source>
        <strain evidence="2">NIES 2893</strain>
    </source>
</reference>
<accession>A0A830H708</accession>
<sequence length="155" mass="17222">MAFDSEMLAAALQTPVIDEERISSFGLSPSQVRTTRRSSVHEAMRLPNTKLLLQRASREHVHLSDVAAAAVAAAKAAKEEREKELTIEERKQALLDEARARRDEIVNLVRTGKPFKPTRRRSSVASVRDVEDAQVQEEKVDSSSATYSYGGDRST</sequence>
<dbReference type="Proteomes" id="UP000660262">
    <property type="component" value="Unassembled WGS sequence"/>
</dbReference>
<comment type="caution">
    <text evidence="2">The sequence shown here is derived from an EMBL/GenBank/DDBJ whole genome shotgun (WGS) entry which is preliminary data.</text>
</comment>
<feature type="compositionally biased region" description="Basic and acidic residues" evidence="1">
    <location>
        <begin position="128"/>
        <end position="141"/>
    </location>
</feature>
<gene>
    <name evidence="2" type="ORF">PPROV_000177100</name>
</gene>